<name>A0ABM4DN09_HYDVU</name>
<keyword evidence="2" id="KW-0479">Metal-binding</keyword>
<evidence type="ECO:0000256" key="1">
    <source>
        <dbReference type="ARBA" id="ARBA00004123"/>
    </source>
</evidence>
<dbReference type="Proteomes" id="UP001652625">
    <property type="component" value="Chromosome 15"/>
</dbReference>
<keyword evidence="7" id="KW-1185">Reference proteome</keyword>
<dbReference type="SUPFAM" id="SSF53098">
    <property type="entry name" value="Ribonuclease H-like"/>
    <property type="match status" value="1"/>
</dbReference>
<dbReference type="PANTHER" id="PTHR46481">
    <property type="entry name" value="ZINC FINGER BED DOMAIN-CONTAINING PROTEIN 4"/>
    <property type="match status" value="1"/>
</dbReference>
<dbReference type="InterPro" id="IPR052035">
    <property type="entry name" value="ZnF_BED_domain_contain"/>
</dbReference>
<protein>
    <submittedName>
        <fullName evidence="8">Zinc finger BED domain-containing protein 4-like</fullName>
    </submittedName>
</protein>
<evidence type="ECO:0000256" key="2">
    <source>
        <dbReference type="ARBA" id="ARBA00022723"/>
    </source>
</evidence>
<comment type="subcellular location">
    <subcellularLocation>
        <location evidence="1">Nucleus</location>
    </subcellularLocation>
</comment>
<evidence type="ECO:0000256" key="4">
    <source>
        <dbReference type="ARBA" id="ARBA00022833"/>
    </source>
</evidence>
<gene>
    <name evidence="8" type="primary">LOC136092160</name>
</gene>
<dbReference type="RefSeq" id="XP_065675961.1">
    <property type="nucleotide sequence ID" value="XM_065819889.1"/>
</dbReference>
<feature type="region of interest" description="Disordered" evidence="6">
    <location>
        <begin position="390"/>
        <end position="413"/>
    </location>
</feature>
<dbReference type="SUPFAM" id="SSF140996">
    <property type="entry name" value="Hermes dimerisation domain"/>
    <property type="match status" value="1"/>
</dbReference>
<evidence type="ECO:0000256" key="5">
    <source>
        <dbReference type="ARBA" id="ARBA00023242"/>
    </source>
</evidence>
<keyword evidence="4" id="KW-0862">Zinc</keyword>
<dbReference type="GeneID" id="136092160"/>
<evidence type="ECO:0000256" key="3">
    <source>
        <dbReference type="ARBA" id="ARBA00022771"/>
    </source>
</evidence>
<accession>A0ABM4DN09</accession>
<dbReference type="InterPro" id="IPR012337">
    <property type="entry name" value="RNaseH-like_sf"/>
</dbReference>
<dbReference type="PANTHER" id="PTHR46481:SF10">
    <property type="entry name" value="ZINC FINGER BED DOMAIN-CONTAINING PROTEIN 39"/>
    <property type="match status" value="1"/>
</dbReference>
<reference evidence="8" key="1">
    <citation type="submission" date="2025-08" db="UniProtKB">
        <authorList>
            <consortium name="RefSeq"/>
        </authorList>
    </citation>
    <scope>IDENTIFICATION</scope>
</reference>
<proteinExistence type="predicted"/>
<evidence type="ECO:0000256" key="6">
    <source>
        <dbReference type="SAM" id="MobiDB-lite"/>
    </source>
</evidence>
<keyword evidence="5" id="KW-0539">Nucleus</keyword>
<sequence length="413" mass="47409">MLIGEMICVDIQPYSLVTDQGFKKLVMHLEPRYTMPSRKHMTETVVPLIYEKVKIQVMNDVAKADFLSFTTDGWTTHNNNLSFYSLTAHWINSEFNSMTAVLQLKKITGSDTGVKISKFLKDSLNEWKIPANKVYFVLSDNAANMKLAIKEAGLEKNSLSCVIHTLQLCITDKLFKQQTIENDLIAKSRKIVTHFHHSSSSMDMLHEIQQQLQLPQHSLIQDVVTRWNSTFYMLERQVEQKTSLTLFFIRNQKCNASNLNEDQWLLAETLILVLKHFEVATLEMSENRASVSQIILFIVSMEAYLAYASENAGEIKTIIEELKKDFISRFSSYKYNKNLNMSTVLDPRFKLSYAISDEEKDTIKSNIQEKYMNLNKTDITDCLLTTDNLTQSDNETNTSSESTQEPSSPLKKS</sequence>
<evidence type="ECO:0000313" key="8">
    <source>
        <dbReference type="RefSeq" id="XP_065675961.1"/>
    </source>
</evidence>
<organism evidence="7 8">
    <name type="scientific">Hydra vulgaris</name>
    <name type="common">Hydra</name>
    <name type="synonym">Hydra attenuata</name>
    <dbReference type="NCBI Taxonomy" id="6087"/>
    <lineage>
        <taxon>Eukaryota</taxon>
        <taxon>Metazoa</taxon>
        <taxon>Cnidaria</taxon>
        <taxon>Hydrozoa</taxon>
        <taxon>Hydroidolina</taxon>
        <taxon>Anthoathecata</taxon>
        <taxon>Aplanulata</taxon>
        <taxon>Hydridae</taxon>
        <taxon>Hydra</taxon>
    </lineage>
</organism>
<keyword evidence="3" id="KW-0863">Zinc-finger</keyword>
<evidence type="ECO:0000313" key="7">
    <source>
        <dbReference type="Proteomes" id="UP001652625"/>
    </source>
</evidence>